<dbReference type="GO" id="GO:0003677">
    <property type="term" value="F:DNA binding"/>
    <property type="evidence" value="ECO:0007669"/>
    <property type="project" value="InterPro"/>
</dbReference>
<dbReference type="Pfam" id="PF06870">
    <property type="entry name" value="RNA_pol_I_A49"/>
    <property type="match status" value="1"/>
</dbReference>
<dbReference type="GO" id="GO:0000428">
    <property type="term" value="C:DNA-directed RNA polymerase complex"/>
    <property type="evidence" value="ECO:0007669"/>
    <property type="project" value="UniProtKB-KW"/>
</dbReference>
<dbReference type="GO" id="GO:0005730">
    <property type="term" value="C:nucleolus"/>
    <property type="evidence" value="ECO:0007669"/>
    <property type="project" value="UniProtKB-SubCell"/>
</dbReference>
<sequence>MEAQKLMKRKRNNTVEVSFEEDPTISEFNFQGPFLASFHGIPPPQNVEFNTYQSSNGRKLMIAGENSEVTFASKEYEADQVSEYMIAIYDKTTNIVTFRPAPVIDIAPIPKRLKLESNETKIQDDYLVAKTALDKEFGSKKMRSRILSKERGKIAASQVQEIDKIVSNIEETYKAIPTEEDIKIINEGNRPIPPHNINAVKAADVYKLDDIVSPMEFEAISVQQILRAKTDSKRLELLPFKSNFINDRLLPSLGTKEVNKKRIKMLLYINYLMAFRSAREHLNERDVMLEKLKNPPDIILKNLYERYTETSFLKTGGKQRSKMTSKCEDKLLCYMFALCLILEVFRVDPEKLIEDLTITPKKAFSIFRTLGCKVEGASKQEREALGLNASQARHMKRAVLTIPLVFPEPPKKRFNKQNKQ</sequence>
<evidence type="ECO:0008006" key="8">
    <source>
        <dbReference type="Google" id="ProtNLM"/>
    </source>
</evidence>
<protein>
    <recommendedName>
        <fullName evidence="8">RNA polymerase I associated factor, A49-like protein</fullName>
    </recommendedName>
</protein>
<evidence type="ECO:0000256" key="4">
    <source>
        <dbReference type="ARBA" id="ARBA00023163"/>
    </source>
</evidence>
<comment type="similarity">
    <text evidence="2">Belongs to the eukaryotic RPA49/POLR1E RNA polymerase subunit family.</text>
</comment>
<dbReference type="EMBL" id="PQFF01000164">
    <property type="protein sequence ID" value="RHZ77608.1"/>
    <property type="molecule type" value="Genomic_DNA"/>
</dbReference>
<evidence type="ECO:0000313" key="6">
    <source>
        <dbReference type="EMBL" id="RHZ77608.1"/>
    </source>
</evidence>
<name>A0A397ITH3_9GLOM</name>
<dbReference type="Proteomes" id="UP000266861">
    <property type="component" value="Unassembled WGS sequence"/>
</dbReference>
<gene>
    <name evidence="6" type="ORF">Glove_174g194</name>
</gene>
<dbReference type="AlphaFoldDB" id="A0A397ITH3"/>
<evidence type="ECO:0000256" key="1">
    <source>
        <dbReference type="ARBA" id="ARBA00004604"/>
    </source>
</evidence>
<keyword evidence="3" id="KW-0240">DNA-directed RNA polymerase</keyword>
<organism evidence="6 7">
    <name type="scientific">Diversispora epigaea</name>
    <dbReference type="NCBI Taxonomy" id="1348612"/>
    <lineage>
        <taxon>Eukaryota</taxon>
        <taxon>Fungi</taxon>
        <taxon>Fungi incertae sedis</taxon>
        <taxon>Mucoromycota</taxon>
        <taxon>Glomeromycotina</taxon>
        <taxon>Glomeromycetes</taxon>
        <taxon>Diversisporales</taxon>
        <taxon>Diversisporaceae</taxon>
        <taxon>Diversispora</taxon>
    </lineage>
</organism>
<dbReference type="GO" id="GO:0006351">
    <property type="term" value="P:DNA-templated transcription"/>
    <property type="evidence" value="ECO:0007669"/>
    <property type="project" value="InterPro"/>
</dbReference>
<evidence type="ECO:0000256" key="2">
    <source>
        <dbReference type="ARBA" id="ARBA00009430"/>
    </source>
</evidence>
<keyword evidence="7" id="KW-1185">Reference proteome</keyword>
<reference evidence="6 7" key="1">
    <citation type="submission" date="2018-08" db="EMBL/GenBank/DDBJ databases">
        <title>Genome and evolution of the arbuscular mycorrhizal fungus Diversispora epigaea (formerly Glomus versiforme) and its bacterial endosymbionts.</title>
        <authorList>
            <person name="Sun X."/>
            <person name="Fei Z."/>
            <person name="Harrison M."/>
        </authorList>
    </citation>
    <scope>NUCLEOTIDE SEQUENCE [LARGE SCALE GENOMIC DNA]</scope>
    <source>
        <strain evidence="6 7">IT104</strain>
    </source>
</reference>
<evidence type="ECO:0000256" key="5">
    <source>
        <dbReference type="ARBA" id="ARBA00023242"/>
    </source>
</evidence>
<comment type="caution">
    <text evidence="6">The sequence shown here is derived from an EMBL/GenBank/DDBJ whole genome shotgun (WGS) entry which is preliminary data.</text>
</comment>
<keyword evidence="5" id="KW-0539">Nucleus</keyword>
<dbReference type="PANTHER" id="PTHR14440">
    <property type="entry name" value="DNA-DIRECTED RNA POLYMERASE I SUBUNIT RPA49"/>
    <property type="match status" value="1"/>
</dbReference>
<keyword evidence="4" id="KW-0804">Transcription</keyword>
<evidence type="ECO:0000313" key="7">
    <source>
        <dbReference type="Proteomes" id="UP000266861"/>
    </source>
</evidence>
<proteinExistence type="inferred from homology"/>
<accession>A0A397ITH3</accession>
<comment type="subcellular location">
    <subcellularLocation>
        <location evidence="1">Nucleus</location>
        <location evidence="1">Nucleolus</location>
    </subcellularLocation>
</comment>
<dbReference type="STRING" id="1348612.A0A397ITH3"/>
<dbReference type="OrthoDB" id="532500at2759"/>
<dbReference type="InterPro" id="IPR009668">
    <property type="entry name" value="RNA_pol-assoc_fac_A49-like"/>
</dbReference>
<evidence type="ECO:0000256" key="3">
    <source>
        <dbReference type="ARBA" id="ARBA00022478"/>
    </source>
</evidence>